<evidence type="ECO:0000313" key="1">
    <source>
        <dbReference type="EMBL" id="KAH3806135.1"/>
    </source>
</evidence>
<protein>
    <submittedName>
        <fullName evidence="1">Uncharacterized protein</fullName>
    </submittedName>
</protein>
<reference evidence="1" key="1">
    <citation type="journal article" date="2019" name="bioRxiv">
        <title>The Genome of the Zebra Mussel, Dreissena polymorpha: A Resource for Invasive Species Research.</title>
        <authorList>
            <person name="McCartney M.A."/>
            <person name="Auch B."/>
            <person name="Kono T."/>
            <person name="Mallez S."/>
            <person name="Zhang Y."/>
            <person name="Obille A."/>
            <person name="Becker A."/>
            <person name="Abrahante J.E."/>
            <person name="Garbe J."/>
            <person name="Badalamenti J.P."/>
            <person name="Herman A."/>
            <person name="Mangelson H."/>
            <person name="Liachko I."/>
            <person name="Sullivan S."/>
            <person name="Sone E.D."/>
            <person name="Koren S."/>
            <person name="Silverstein K.A.T."/>
            <person name="Beckman K.B."/>
            <person name="Gohl D.M."/>
        </authorList>
    </citation>
    <scope>NUCLEOTIDE SEQUENCE</scope>
    <source>
        <strain evidence="1">Duluth1</strain>
        <tissue evidence="1">Whole animal</tissue>
    </source>
</reference>
<proteinExistence type="predicted"/>
<dbReference type="Proteomes" id="UP000828390">
    <property type="component" value="Unassembled WGS sequence"/>
</dbReference>
<gene>
    <name evidence="1" type="ORF">DPMN_134450</name>
</gene>
<keyword evidence="2" id="KW-1185">Reference proteome</keyword>
<organism evidence="1 2">
    <name type="scientific">Dreissena polymorpha</name>
    <name type="common">Zebra mussel</name>
    <name type="synonym">Mytilus polymorpha</name>
    <dbReference type="NCBI Taxonomy" id="45954"/>
    <lineage>
        <taxon>Eukaryota</taxon>
        <taxon>Metazoa</taxon>
        <taxon>Spiralia</taxon>
        <taxon>Lophotrochozoa</taxon>
        <taxon>Mollusca</taxon>
        <taxon>Bivalvia</taxon>
        <taxon>Autobranchia</taxon>
        <taxon>Heteroconchia</taxon>
        <taxon>Euheterodonta</taxon>
        <taxon>Imparidentia</taxon>
        <taxon>Neoheterodontei</taxon>
        <taxon>Myida</taxon>
        <taxon>Dreissenoidea</taxon>
        <taxon>Dreissenidae</taxon>
        <taxon>Dreissena</taxon>
    </lineage>
</organism>
<accession>A0A9D4JBX0</accession>
<sequence length="186" mass="21312">MQFAGLNERMDLLENGLEQEISSKVAQLLDKRVLTEISKIRKEVEVIIDNVKRDIHAEVAAEIENINDQLKEVSTNCGSAKMINFDDNFVIRNIPESTSEGTVNKINALNKDGLKVTGVVCEKAERKKNRDSTKPGVAIARFKSHGDKRKIMQQKSTLDINQQYRDLFIYRDVSLSERRMWCWISN</sequence>
<reference evidence="1" key="2">
    <citation type="submission" date="2020-11" db="EMBL/GenBank/DDBJ databases">
        <authorList>
            <person name="McCartney M.A."/>
            <person name="Auch B."/>
            <person name="Kono T."/>
            <person name="Mallez S."/>
            <person name="Becker A."/>
            <person name="Gohl D.M."/>
            <person name="Silverstein K.A.T."/>
            <person name="Koren S."/>
            <person name="Bechman K.B."/>
            <person name="Herman A."/>
            <person name="Abrahante J.E."/>
            <person name="Garbe J."/>
        </authorList>
    </citation>
    <scope>NUCLEOTIDE SEQUENCE</scope>
    <source>
        <strain evidence="1">Duluth1</strain>
        <tissue evidence="1">Whole animal</tissue>
    </source>
</reference>
<comment type="caution">
    <text evidence="1">The sequence shown here is derived from an EMBL/GenBank/DDBJ whole genome shotgun (WGS) entry which is preliminary data.</text>
</comment>
<name>A0A9D4JBX0_DREPO</name>
<dbReference type="EMBL" id="JAIWYP010000006">
    <property type="protein sequence ID" value="KAH3806135.1"/>
    <property type="molecule type" value="Genomic_DNA"/>
</dbReference>
<evidence type="ECO:0000313" key="2">
    <source>
        <dbReference type="Proteomes" id="UP000828390"/>
    </source>
</evidence>
<dbReference type="AlphaFoldDB" id="A0A9D4JBX0"/>